<evidence type="ECO:0000256" key="6">
    <source>
        <dbReference type="ARBA" id="ARBA00023136"/>
    </source>
</evidence>
<feature type="transmembrane region" description="Helical" evidence="8">
    <location>
        <begin position="80"/>
        <end position="101"/>
    </location>
</feature>
<accession>A0ABC9BD07</accession>
<dbReference type="Pfam" id="PF00560">
    <property type="entry name" value="LRR_1"/>
    <property type="match status" value="2"/>
</dbReference>
<dbReference type="Pfam" id="PF00069">
    <property type="entry name" value="Pkinase"/>
    <property type="match status" value="1"/>
</dbReference>
<dbReference type="GO" id="GO:0016020">
    <property type="term" value="C:membrane"/>
    <property type="evidence" value="ECO:0007669"/>
    <property type="project" value="UniProtKB-SubCell"/>
</dbReference>
<reference evidence="10 11" key="2">
    <citation type="submission" date="2024-10" db="EMBL/GenBank/DDBJ databases">
        <authorList>
            <person name="Ryan C."/>
        </authorList>
    </citation>
    <scope>NUCLEOTIDE SEQUENCE [LARGE SCALE GENOMIC DNA]</scope>
</reference>
<feature type="region of interest" description="Disordered" evidence="7">
    <location>
        <begin position="309"/>
        <end position="328"/>
    </location>
</feature>
<feature type="domain" description="Protein kinase" evidence="9">
    <location>
        <begin position="437"/>
        <end position="720"/>
    </location>
</feature>
<keyword evidence="3 8" id="KW-0812">Transmembrane</keyword>
<feature type="compositionally biased region" description="Low complexity" evidence="7">
    <location>
        <begin position="8"/>
        <end position="19"/>
    </location>
</feature>
<dbReference type="Pfam" id="PF08263">
    <property type="entry name" value="LRRNT_2"/>
    <property type="match status" value="1"/>
</dbReference>
<keyword evidence="6 8" id="KW-0472">Membrane</keyword>
<dbReference type="Gene3D" id="3.80.10.10">
    <property type="entry name" value="Ribonuclease Inhibitor"/>
    <property type="match status" value="1"/>
</dbReference>
<feature type="transmembrane region" description="Helical" evidence="8">
    <location>
        <begin position="41"/>
        <end position="59"/>
    </location>
</feature>
<evidence type="ECO:0000256" key="8">
    <source>
        <dbReference type="SAM" id="Phobius"/>
    </source>
</evidence>
<name>A0ABC9BD07_9POAL</name>
<reference evidence="11" key="1">
    <citation type="submission" date="2024-06" db="EMBL/GenBank/DDBJ databases">
        <authorList>
            <person name="Ryan C."/>
        </authorList>
    </citation>
    <scope>NUCLEOTIDE SEQUENCE [LARGE SCALE GENOMIC DNA]</scope>
</reference>
<protein>
    <recommendedName>
        <fullName evidence="9">Protein kinase domain-containing protein</fullName>
    </recommendedName>
</protein>
<dbReference type="SUPFAM" id="SSF56112">
    <property type="entry name" value="Protein kinase-like (PK-like)"/>
    <property type="match status" value="1"/>
</dbReference>
<organism evidence="10 11">
    <name type="scientific">Urochloa decumbens</name>
    <dbReference type="NCBI Taxonomy" id="240449"/>
    <lineage>
        <taxon>Eukaryota</taxon>
        <taxon>Viridiplantae</taxon>
        <taxon>Streptophyta</taxon>
        <taxon>Embryophyta</taxon>
        <taxon>Tracheophyta</taxon>
        <taxon>Spermatophyta</taxon>
        <taxon>Magnoliopsida</taxon>
        <taxon>Liliopsida</taxon>
        <taxon>Poales</taxon>
        <taxon>Poaceae</taxon>
        <taxon>PACMAD clade</taxon>
        <taxon>Panicoideae</taxon>
        <taxon>Panicodae</taxon>
        <taxon>Paniceae</taxon>
        <taxon>Melinidinae</taxon>
        <taxon>Urochloa</taxon>
    </lineage>
</organism>
<dbReference type="PROSITE" id="PS50011">
    <property type="entry name" value="PROTEIN_KINASE_DOM"/>
    <property type="match status" value="1"/>
</dbReference>
<gene>
    <name evidence="10" type="ORF">URODEC1_LOCUS64024</name>
</gene>
<proteinExistence type="predicted"/>
<evidence type="ECO:0000259" key="9">
    <source>
        <dbReference type="PROSITE" id="PS50011"/>
    </source>
</evidence>
<dbReference type="AlphaFoldDB" id="A0ABC9BD07"/>
<dbReference type="PANTHER" id="PTHR48010">
    <property type="entry name" value="OS05G0588300 PROTEIN"/>
    <property type="match status" value="1"/>
</dbReference>
<feature type="compositionally biased region" description="Pro residues" evidence="7">
    <location>
        <begin position="310"/>
        <end position="321"/>
    </location>
</feature>
<dbReference type="InterPro" id="IPR011009">
    <property type="entry name" value="Kinase-like_dom_sf"/>
</dbReference>
<dbReference type="InterPro" id="IPR000719">
    <property type="entry name" value="Prot_kinase_dom"/>
</dbReference>
<evidence type="ECO:0000256" key="5">
    <source>
        <dbReference type="ARBA" id="ARBA00022989"/>
    </source>
</evidence>
<evidence type="ECO:0000313" key="10">
    <source>
        <dbReference type="EMBL" id="CAL4998847.1"/>
    </source>
</evidence>
<evidence type="ECO:0000256" key="2">
    <source>
        <dbReference type="ARBA" id="ARBA00022614"/>
    </source>
</evidence>
<dbReference type="InterPro" id="IPR032675">
    <property type="entry name" value="LRR_dom_sf"/>
</dbReference>
<evidence type="ECO:0000313" key="11">
    <source>
        <dbReference type="Proteomes" id="UP001497457"/>
    </source>
</evidence>
<dbReference type="FunFam" id="3.80.10.10:FF:000383">
    <property type="entry name" value="Leucine-rich repeat receptor protein kinase EMS1"/>
    <property type="match status" value="1"/>
</dbReference>
<dbReference type="InterPro" id="IPR001611">
    <property type="entry name" value="Leu-rich_rpt"/>
</dbReference>
<evidence type="ECO:0000256" key="1">
    <source>
        <dbReference type="ARBA" id="ARBA00004370"/>
    </source>
</evidence>
<dbReference type="InterPro" id="IPR013210">
    <property type="entry name" value="LRR_N_plant-typ"/>
</dbReference>
<comment type="subcellular location">
    <subcellularLocation>
        <location evidence="1">Membrane</location>
    </subcellularLocation>
</comment>
<dbReference type="Gene3D" id="3.30.200.20">
    <property type="entry name" value="Phosphorylase Kinase, domain 1"/>
    <property type="match status" value="1"/>
</dbReference>
<evidence type="ECO:0000256" key="3">
    <source>
        <dbReference type="ARBA" id="ARBA00022692"/>
    </source>
</evidence>
<evidence type="ECO:0000256" key="4">
    <source>
        <dbReference type="ARBA" id="ARBA00022737"/>
    </source>
</evidence>
<feature type="transmembrane region" description="Helical" evidence="8">
    <location>
        <begin position="334"/>
        <end position="357"/>
    </location>
</feature>
<keyword evidence="11" id="KW-1185">Reference proteome</keyword>
<dbReference type="Proteomes" id="UP001497457">
    <property type="component" value="Chromosome 25rd"/>
</dbReference>
<feature type="region of interest" description="Disordered" evidence="7">
    <location>
        <begin position="1"/>
        <end position="32"/>
    </location>
</feature>
<evidence type="ECO:0000256" key="7">
    <source>
        <dbReference type="SAM" id="MobiDB-lite"/>
    </source>
</evidence>
<keyword evidence="4" id="KW-0677">Repeat</keyword>
<dbReference type="InterPro" id="IPR050994">
    <property type="entry name" value="At_inactive_RLKs"/>
</dbReference>
<sequence>MFKPPDPTASARATDCSAAADDRKATSKSPSSCFVRPGRRLNPLIVSISIVYILLPKLLPLEAGAPAMARPRRPIGASRAAAAATLAAVALLLLLLAASALPGSMAQDLAGDRAALLALRAALDRGGLLPWDTTAATPCGWRGVKCDGGRVIELRLPGKRLTGTIPPGTVGNLTALRKLSLRHNGISGPIPADVANCGELRVFSLRNNRLTGALPEVLFSLPSLRHADLSLNQFAGGVSQDFNRLKQLDTLFLERNLLAGELPAGLYLPALNRLNVSFNAALTGPVPPSLARMPANSFLGTALCDGPLPACSPPPPPTPPPEDSKKKKRKLSRWAVVGIIVGAALVLLLAMGLVAFLRRRRRRAAAAGAGATAAASVHTGTAPVTVTVARTDRDAAVTKQSSPPLAPALGSGGEGGRKLVFLGSAPERPYDLEALLRASAEVLGKGALGTTYRATLDGGEPVLAVKRLRESRLPEREFREKAAAVGALRHDSLPRLLAYFYGKEEKLLVYDFVGNGSLAALLHDGGAEGRARLDFTSRARIALAAARGVAFIHRGGSSHGSIKSSNVVITAARDGAYVTDYGVAELAGAAGDLPRRDAATGYQAPEVAAGARGAPQSADVYSFGVVVLELLSGRAPGRAPALALAAGGSGGGGGVDLPRWVRSVVQEEWTSEVFDAAIANEERVEGEMLRMLQLGMDCTEHHPDRRPSMAEVEARIERIVEDACRKADFSSTDGSRSVSA</sequence>
<dbReference type="Gene3D" id="1.10.510.10">
    <property type="entry name" value="Transferase(Phosphotransferase) domain 1"/>
    <property type="match status" value="1"/>
</dbReference>
<dbReference type="SUPFAM" id="SSF52058">
    <property type="entry name" value="L domain-like"/>
    <property type="match status" value="1"/>
</dbReference>
<keyword evidence="5 8" id="KW-1133">Transmembrane helix</keyword>
<keyword evidence="2" id="KW-0433">Leucine-rich repeat</keyword>
<dbReference type="PANTHER" id="PTHR48010:SF24">
    <property type="entry name" value="OS08G0427600 PROTEIN"/>
    <property type="match status" value="1"/>
</dbReference>
<dbReference type="EMBL" id="OZ075135">
    <property type="protein sequence ID" value="CAL4998847.1"/>
    <property type="molecule type" value="Genomic_DNA"/>
</dbReference>